<gene>
    <name evidence="6" type="ORF">N7458_002243</name>
</gene>
<dbReference type="InterPro" id="IPR022812">
    <property type="entry name" value="Dynamin"/>
</dbReference>
<dbReference type="Proteomes" id="UP001213681">
    <property type="component" value="Unassembled WGS sequence"/>
</dbReference>
<dbReference type="PRINTS" id="PR00195">
    <property type="entry name" value="DYNAMIN"/>
</dbReference>
<dbReference type="PROSITE" id="PS51718">
    <property type="entry name" value="G_DYNAMIN_2"/>
    <property type="match status" value="1"/>
</dbReference>
<dbReference type="InterPro" id="IPR027417">
    <property type="entry name" value="P-loop_NTPase"/>
</dbReference>
<feature type="region of interest" description="Disordered" evidence="3">
    <location>
        <begin position="506"/>
        <end position="533"/>
    </location>
</feature>
<evidence type="ECO:0000259" key="4">
    <source>
        <dbReference type="PROSITE" id="PS51388"/>
    </source>
</evidence>
<dbReference type="InterPro" id="IPR001401">
    <property type="entry name" value="Dynamin_GTPase"/>
</dbReference>
<dbReference type="AlphaFoldDB" id="A0AAD6CD90"/>
<evidence type="ECO:0008006" key="8">
    <source>
        <dbReference type="Google" id="ProtNLM"/>
    </source>
</evidence>
<dbReference type="GeneID" id="81595869"/>
<dbReference type="RefSeq" id="XP_056769733.1">
    <property type="nucleotide sequence ID" value="XM_056905626.1"/>
</dbReference>
<name>A0AAD6CD90_9EURO</name>
<dbReference type="InterPro" id="IPR003130">
    <property type="entry name" value="GED"/>
</dbReference>
<proteinExistence type="predicted"/>
<dbReference type="GO" id="GO:0005886">
    <property type="term" value="C:plasma membrane"/>
    <property type="evidence" value="ECO:0007669"/>
    <property type="project" value="TreeGrafter"/>
</dbReference>
<dbReference type="GO" id="GO:0031623">
    <property type="term" value="P:receptor internalization"/>
    <property type="evidence" value="ECO:0007669"/>
    <property type="project" value="TreeGrafter"/>
</dbReference>
<sequence length="845" mass="95190">MPRRMMSRPSPLTKPKEESQASSPAGMEYDNHLPESILFVGGPSVTAGPPQVPSGFDVMTLDMSDLVKKIQELSHLGIEDNKIALPKICVVGDQSTGKSSLIEGISEIQVPRSAGTCTRCPMEINLSESKPGEGWKCVIYLSRRYWYDPSKQVRAVPRRAQTLGPWVPIGGRDEEVFVTLTDKSQVQNAIKWAQIAILNPKTDSQLYVPGKNRETEESTAVKFSPNVVRLDISAPGFPALSFYDLPGVISQPEHDDEKYLVGLVENLVKHYVSQENCIVLLTLTMTDDATNSSAARIVRDIKSAKERTLGVLTKPDRISQMESFDQWKEILAGHKFKLGHGYFVVRNNQDPTIDHARARMEEEAFFSDPFWVGLNSQYKDRFGVRRLQAALSTILMDQIQKCLPSIIAQINEKAARIDAELETLPDPPTENYQRILTEKVTTLGLKFRGVFDGGSGYGESINMLQKCWNRLVMDFQRALAITKPTLITATASDVEIKPERIDSDCEMLAGPSPPRFKRKAPGSDAKSPESQPSANVITINDQGYSTKDVFDKWNGPSRKFALLEIREIKEESHQAGIPNQINPSAIETLNRASVKHWDDLTKAFVIATCNLVMRVLGMNLDKVIAQYQQTGLYRELRRVINEFLTHLRAEFLDDAMAHYQIEYEKPFTMAQSLHSEAQKNALRGLILGRNRSRARAYLRGAGYNAEDESNIAKVIKDLAPDSYTQEIEMMASSRGYYELASSRFLDVICQSAYAKIFYKCRDDLIHVINLQLNANSVERCMELMAEDPERQRRRSNLTRERAKLSQAQEWINSIHQKDDDEDMALSEDTVGDGFSPMEDWTDECI</sequence>
<evidence type="ECO:0000259" key="5">
    <source>
        <dbReference type="PROSITE" id="PS51718"/>
    </source>
</evidence>
<protein>
    <recommendedName>
        <fullName evidence="8">GED domain-containing protein</fullName>
    </recommendedName>
</protein>
<keyword evidence="2" id="KW-0342">GTP-binding</keyword>
<dbReference type="InterPro" id="IPR020850">
    <property type="entry name" value="GED_dom"/>
</dbReference>
<dbReference type="Pfam" id="PF02212">
    <property type="entry name" value="GED"/>
    <property type="match status" value="1"/>
</dbReference>
<dbReference type="EMBL" id="JAPVEA010000002">
    <property type="protein sequence ID" value="KAJ5460691.1"/>
    <property type="molecule type" value="Genomic_DNA"/>
</dbReference>
<feature type="region of interest" description="Disordered" evidence="3">
    <location>
        <begin position="1"/>
        <end position="28"/>
    </location>
</feature>
<dbReference type="Pfam" id="PF01031">
    <property type="entry name" value="Dynamin_M"/>
    <property type="match status" value="1"/>
</dbReference>
<evidence type="ECO:0000256" key="1">
    <source>
        <dbReference type="ARBA" id="ARBA00022741"/>
    </source>
</evidence>
<feature type="domain" description="Dynamin-type G" evidence="5">
    <location>
        <begin position="82"/>
        <end position="404"/>
    </location>
</feature>
<reference evidence="6" key="2">
    <citation type="journal article" date="2023" name="IMA Fungus">
        <title>Comparative genomic study of the Penicillium genus elucidates a diverse pangenome and 15 lateral gene transfer events.</title>
        <authorList>
            <person name="Petersen C."/>
            <person name="Sorensen T."/>
            <person name="Nielsen M.R."/>
            <person name="Sondergaard T.E."/>
            <person name="Sorensen J.L."/>
            <person name="Fitzpatrick D.A."/>
            <person name="Frisvad J.C."/>
            <person name="Nielsen K.L."/>
        </authorList>
    </citation>
    <scope>NUCLEOTIDE SEQUENCE</scope>
    <source>
        <strain evidence="6">IBT 16125</strain>
    </source>
</reference>
<evidence type="ECO:0000313" key="6">
    <source>
        <dbReference type="EMBL" id="KAJ5460691.1"/>
    </source>
</evidence>
<dbReference type="CDD" id="cd08771">
    <property type="entry name" value="DLP_1"/>
    <property type="match status" value="1"/>
</dbReference>
<dbReference type="InterPro" id="IPR045063">
    <property type="entry name" value="Dynamin_N"/>
</dbReference>
<dbReference type="GO" id="GO:0003924">
    <property type="term" value="F:GTPase activity"/>
    <property type="evidence" value="ECO:0007669"/>
    <property type="project" value="InterPro"/>
</dbReference>
<dbReference type="GO" id="GO:0005737">
    <property type="term" value="C:cytoplasm"/>
    <property type="evidence" value="ECO:0007669"/>
    <property type="project" value="TreeGrafter"/>
</dbReference>
<dbReference type="PROSITE" id="PS51388">
    <property type="entry name" value="GED"/>
    <property type="match status" value="1"/>
</dbReference>
<accession>A0AAD6CD90</accession>
<keyword evidence="1" id="KW-0547">Nucleotide-binding</keyword>
<keyword evidence="7" id="KW-1185">Reference proteome</keyword>
<feature type="domain" description="GED" evidence="4">
    <location>
        <begin position="726"/>
        <end position="819"/>
    </location>
</feature>
<dbReference type="GO" id="GO:0005525">
    <property type="term" value="F:GTP binding"/>
    <property type="evidence" value="ECO:0007669"/>
    <property type="project" value="InterPro"/>
</dbReference>
<evidence type="ECO:0000256" key="3">
    <source>
        <dbReference type="SAM" id="MobiDB-lite"/>
    </source>
</evidence>
<evidence type="ECO:0000313" key="7">
    <source>
        <dbReference type="Proteomes" id="UP001213681"/>
    </source>
</evidence>
<dbReference type="PANTHER" id="PTHR11566">
    <property type="entry name" value="DYNAMIN"/>
    <property type="match status" value="1"/>
</dbReference>
<dbReference type="Gene3D" id="1.20.120.1240">
    <property type="entry name" value="Dynamin, middle domain"/>
    <property type="match status" value="1"/>
</dbReference>
<dbReference type="SMART" id="SM00053">
    <property type="entry name" value="DYNc"/>
    <property type="match status" value="1"/>
</dbReference>
<reference evidence="6" key="1">
    <citation type="submission" date="2022-12" db="EMBL/GenBank/DDBJ databases">
        <authorList>
            <person name="Petersen C."/>
        </authorList>
    </citation>
    <scope>NUCLEOTIDE SEQUENCE</scope>
    <source>
        <strain evidence="6">IBT 16125</strain>
    </source>
</reference>
<organism evidence="6 7">
    <name type="scientific">Penicillium daleae</name>
    <dbReference type="NCBI Taxonomy" id="63821"/>
    <lineage>
        <taxon>Eukaryota</taxon>
        <taxon>Fungi</taxon>
        <taxon>Dikarya</taxon>
        <taxon>Ascomycota</taxon>
        <taxon>Pezizomycotina</taxon>
        <taxon>Eurotiomycetes</taxon>
        <taxon>Eurotiomycetidae</taxon>
        <taxon>Eurotiales</taxon>
        <taxon>Aspergillaceae</taxon>
        <taxon>Penicillium</taxon>
    </lineage>
</organism>
<dbReference type="SUPFAM" id="SSF52540">
    <property type="entry name" value="P-loop containing nucleoside triphosphate hydrolases"/>
    <property type="match status" value="1"/>
</dbReference>
<dbReference type="PANTHER" id="PTHR11566:SF131">
    <property type="entry name" value="GTPASE, PUTATIVE (AFU_ORTHOLOGUE AFUA_6G07630)-RELATED"/>
    <property type="match status" value="1"/>
</dbReference>
<dbReference type="GO" id="GO:0008017">
    <property type="term" value="F:microtubule binding"/>
    <property type="evidence" value="ECO:0007669"/>
    <property type="project" value="TreeGrafter"/>
</dbReference>
<dbReference type="InterPro" id="IPR030381">
    <property type="entry name" value="G_DYNAMIN_dom"/>
</dbReference>
<dbReference type="InterPro" id="IPR000375">
    <property type="entry name" value="Dynamin_stalk"/>
</dbReference>
<evidence type="ECO:0000256" key="2">
    <source>
        <dbReference type="ARBA" id="ARBA00023134"/>
    </source>
</evidence>
<dbReference type="GO" id="GO:0005874">
    <property type="term" value="C:microtubule"/>
    <property type="evidence" value="ECO:0007669"/>
    <property type="project" value="TreeGrafter"/>
</dbReference>
<comment type="caution">
    <text evidence="6">The sequence shown here is derived from an EMBL/GenBank/DDBJ whole genome shotgun (WGS) entry which is preliminary data.</text>
</comment>
<dbReference type="Gene3D" id="3.40.50.300">
    <property type="entry name" value="P-loop containing nucleotide triphosphate hydrolases"/>
    <property type="match status" value="1"/>
</dbReference>
<dbReference type="Pfam" id="PF00350">
    <property type="entry name" value="Dynamin_N"/>
    <property type="match status" value="1"/>
</dbReference>